<dbReference type="Gene3D" id="1.20.1250.20">
    <property type="entry name" value="MFS general substrate transporter like domains"/>
    <property type="match status" value="2"/>
</dbReference>
<dbReference type="PANTHER" id="PTHR23528:SF1">
    <property type="entry name" value="MAJOR FACILITATOR SUPERFAMILY (MFS) PROFILE DOMAIN-CONTAINING PROTEIN"/>
    <property type="match status" value="1"/>
</dbReference>
<gene>
    <name evidence="6" type="ORF">AJ81_10040</name>
</gene>
<feature type="transmembrane region" description="Helical" evidence="4">
    <location>
        <begin position="360"/>
        <end position="382"/>
    </location>
</feature>
<dbReference type="STRING" id="1123384.AJ81_10040"/>
<dbReference type="InterPro" id="IPR020846">
    <property type="entry name" value="MFS_dom"/>
</dbReference>
<protein>
    <submittedName>
        <fullName evidence="6">Sucrose transporter</fullName>
    </submittedName>
</protein>
<dbReference type="GO" id="GO:0022857">
    <property type="term" value="F:transmembrane transporter activity"/>
    <property type="evidence" value="ECO:0007669"/>
    <property type="project" value="InterPro"/>
</dbReference>
<dbReference type="Proteomes" id="UP000077469">
    <property type="component" value="Chromosome"/>
</dbReference>
<evidence type="ECO:0000256" key="1">
    <source>
        <dbReference type="ARBA" id="ARBA00022692"/>
    </source>
</evidence>
<reference evidence="6 7" key="1">
    <citation type="submission" date="2014-01" db="EMBL/GenBank/DDBJ databases">
        <title>Genome sequencing of Thermotog hypogea.</title>
        <authorList>
            <person name="Zhang X."/>
            <person name="Alvare G."/>
            <person name="Fristensky B."/>
            <person name="Chen L."/>
            <person name="Suen T."/>
            <person name="Chen Q."/>
            <person name="Ma K."/>
        </authorList>
    </citation>
    <scope>NUCLEOTIDE SEQUENCE [LARGE SCALE GENOMIC DNA]</scope>
    <source>
        <strain evidence="6 7">DSM 11164</strain>
    </source>
</reference>
<evidence type="ECO:0000256" key="4">
    <source>
        <dbReference type="SAM" id="Phobius"/>
    </source>
</evidence>
<dbReference type="EMBL" id="CP007141">
    <property type="protein sequence ID" value="AJC74464.1"/>
    <property type="molecule type" value="Genomic_DNA"/>
</dbReference>
<evidence type="ECO:0000256" key="3">
    <source>
        <dbReference type="ARBA" id="ARBA00023136"/>
    </source>
</evidence>
<evidence type="ECO:0000256" key="2">
    <source>
        <dbReference type="ARBA" id="ARBA00022989"/>
    </source>
</evidence>
<feature type="transmembrane region" description="Helical" evidence="4">
    <location>
        <begin position="388"/>
        <end position="406"/>
    </location>
</feature>
<feature type="transmembrane region" description="Helical" evidence="4">
    <location>
        <begin position="226"/>
        <end position="249"/>
    </location>
</feature>
<feature type="transmembrane region" description="Helical" evidence="4">
    <location>
        <begin position="101"/>
        <end position="119"/>
    </location>
</feature>
<feature type="transmembrane region" description="Helical" evidence="4">
    <location>
        <begin position="261"/>
        <end position="281"/>
    </location>
</feature>
<feature type="transmembrane region" description="Helical" evidence="4">
    <location>
        <begin position="34"/>
        <end position="55"/>
    </location>
</feature>
<keyword evidence="7" id="KW-1185">Reference proteome</keyword>
<dbReference type="PATRIC" id="fig|1123384.7.peg.2014"/>
<evidence type="ECO:0000259" key="5">
    <source>
        <dbReference type="PROSITE" id="PS50850"/>
    </source>
</evidence>
<name>A0A0X1KT58_9THEM</name>
<sequence>MTMTRLWLLGFGFFGINTIWPLYNAYVPIFLKSFGLSSFVVGGYMTLDNIFALVLSPYVGALSDQTVTKLGKRKPYILIGAPLAALFFFLIPVFWAKHNFLTVTFSIIFMNFAMALFRSPLIALMPDTTPSQYRSQANGIINFMGGLGAMLAYLSGRFLYESSPVMPFLVGSVLLLLSNGLVILLVREPTHGGAKIKFSIKETFRKSHSELLENLKEVILSREKSLLFMLLSIFIWFTGFNALETFFTSYAKFYLKLPEQIATGMLGVLSLAFMLFAVPAGHIGARIGRKRSIILGLIITASCLFVGTLIASVTSGEAIIKPFLVLFIVGGTGWALTNVNSLPMVLDMAPERKLGGYTGLYYFSSMLANIVSPPLTGLIMDIFGYKVLFNFAAIFVICASITMILVKRGDAVRRI</sequence>
<dbReference type="KEGG" id="phy:AJ81_10040"/>
<dbReference type="Pfam" id="PF13347">
    <property type="entry name" value="MFS_2"/>
    <property type="match status" value="1"/>
</dbReference>
<dbReference type="PaxDb" id="1123384-AJ81_10040"/>
<proteinExistence type="predicted"/>
<keyword evidence="2 4" id="KW-1133">Transmembrane helix</keyword>
<accession>A0A0X1KT58</accession>
<feature type="transmembrane region" description="Helical" evidence="4">
    <location>
        <begin position="166"/>
        <end position="186"/>
    </location>
</feature>
<dbReference type="PANTHER" id="PTHR23528">
    <property type="match status" value="1"/>
</dbReference>
<dbReference type="AlphaFoldDB" id="A0A0X1KT58"/>
<dbReference type="InterPro" id="IPR036259">
    <property type="entry name" value="MFS_trans_sf"/>
</dbReference>
<evidence type="ECO:0000313" key="7">
    <source>
        <dbReference type="Proteomes" id="UP000077469"/>
    </source>
</evidence>
<keyword evidence="1 4" id="KW-0812">Transmembrane</keyword>
<feature type="transmembrane region" description="Helical" evidence="4">
    <location>
        <begin position="319"/>
        <end position="339"/>
    </location>
</feature>
<organism evidence="6 7">
    <name type="scientific">Pseudothermotoga hypogea DSM 11164 = NBRC 106472</name>
    <dbReference type="NCBI Taxonomy" id="1123384"/>
    <lineage>
        <taxon>Bacteria</taxon>
        <taxon>Thermotogati</taxon>
        <taxon>Thermotogota</taxon>
        <taxon>Thermotogae</taxon>
        <taxon>Thermotogales</taxon>
        <taxon>Thermotogaceae</taxon>
        <taxon>Pseudothermotoga</taxon>
    </lineage>
</organism>
<feature type="transmembrane region" description="Helical" evidence="4">
    <location>
        <begin position="76"/>
        <end position="95"/>
    </location>
</feature>
<feature type="transmembrane region" description="Helical" evidence="4">
    <location>
        <begin position="140"/>
        <end position="160"/>
    </location>
</feature>
<keyword evidence="3 4" id="KW-0472">Membrane</keyword>
<dbReference type="PROSITE" id="PS50850">
    <property type="entry name" value="MFS"/>
    <property type="match status" value="1"/>
</dbReference>
<evidence type="ECO:0000313" key="6">
    <source>
        <dbReference type="EMBL" id="AJC74464.1"/>
    </source>
</evidence>
<feature type="transmembrane region" description="Helical" evidence="4">
    <location>
        <begin position="293"/>
        <end position="313"/>
    </location>
</feature>
<dbReference type="SUPFAM" id="SSF103473">
    <property type="entry name" value="MFS general substrate transporter"/>
    <property type="match status" value="1"/>
</dbReference>
<feature type="domain" description="Major facilitator superfamily (MFS) profile" evidence="5">
    <location>
        <begin position="1"/>
        <end position="410"/>
    </location>
</feature>